<feature type="compositionally biased region" description="Polar residues" evidence="1">
    <location>
        <begin position="15"/>
        <end position="28"/>
    </location>
</feature>
<feature type="compositionally biased region" description="Basic and acidic residues" evidence="1">
    <location>
        <begin position="1"/>
        <end position="11"/>
    </location>
</feature>
<organism evidence="2 3">
    <name type="scientific">Candolleomyces eurysporus</name>
    <dbReference type="NCBI Taxonomy" id="2828524"/>
    <lineage>
        <taxon>Eukaryota</taxon>
        <taxon>Fungi</taxon>
        <taxon>Dikarya</taxon>
        <taxon>Basidiomycota</taxon>
        <taxon>Agaricomycotina</taxon>
        <taxon>Agaricomycetes</taxon>
        <taxon>Agaricomycetidae</taxon>
        <taxon>Agaricales</taxon>
        <taxon>Agaricineae</taxon>
        <taxon>Psathyrellaceae</taxon>
        <taxon>Candolleomyces</taxon>
    </lineage>
</organism>
<evidence type="ECO:0000313" key="2">
    <source>
        <dbReference type="EMBL" id="KAJ2934569.1"/>
    </source>
</evidence>
<feature type="compositionally biased region" description="Basic and acidic residues" evidence="1">
    <location>
        <begin position="106"/>
        <end position="116"/>
    </location>
</feature>
<name>A0A9W8MN52_9AGAR</name>
<sequence length="355" mass="39118">MSSKPYRESQEPLRFSQQRSVDSVSLGSRYSDPFDDANGSTTTLVPATQDPSGNPRALPERSRPIVPRGPRKKESYASSLRTLGVSVEDDDNDGKDVVDLFPSPTHKLETSDKKDLGDDEGEDPDGKSRKARTDRHLSNLYSLYRRDTTHLNSRLSYIPRLQSSHHQRNDSQATLISSNASHLDIDLEKQQSLKLGYTDSLGGKPLPDTPPTPTPRRVLRRAGHLHGPLLLLLPHPRRYLLGIFHDAHGERQPRQMGHAPRRAAHGPDRAAAGGRLKVDSGCRTYEIAVTGRGSGSAGSRGDDGWWWCTVAAAAAFGGWQGCGLHSWVIYRPSLRRVGVISPCSSWAKEGSEDRI</sequence>
<accession>A0A9W8MN52</accession>
<dbReference type="AlphaFoldDB" id="A0A9W8MN52"/>
<protein>
    <submittedName>
        <fullName evidence="2">Uncharacterized protein</fullName>
    </submittedName>
</protein>
<feature type="region of interest" description="Disordered" evidence="1">
    <location>
        <begin position="251"/>
        <end position="273"/>
    </location>
</feature>
<dbReference type="OrthoDB" id="10505791at2759"/>
<reference evidence="2" key="1">
    <citation type="submission" date="2022-06" db="EMBL/GenBank/DDBJ databases">
        <title>Genome Sequence of Candolleomyces eurysporus.</title>
        <authorList>
            <person name="Buettner E."/>
        </authorList>
    </citation>
    <scope>NUCLEOTIDE SEQUENCE</scope>
    <source>
        <strain evidence="2">VTCC 930004</strain>
    </source>
</reference>
<dbReference type="EMBL" id="JANBPK010000715">
    <property type="protein sequence ID" value="KAJ2934569.1"/>
    <property type="molecule type" value="Genomic_DNA"/>
</dbReference>
<feature type="non-terminal residue" evidence="2">
    <location>
        <position position="355"/>
    </location>
</feature>
<evidence type="ECO:0000313" key="3">
    <source>
        <dbReference type="Proteomes" id="UP001140091"/>
    </source>
</evidence>
<proteinExistence type="predicted"/>
<gene>
    <name evidence="2" type="ORF">H1R20_g2519</name>
</gene>
<evidence type="ECO:0000256" key="1">
    <source>
        <dbReference type="SAM" id="MobiDB-lite"/>
    </source>
</evidence>
<keyword evidence="3" id="KW-1185">Reference proteome</keyword>
<feature type="region of interest" description="Disordered" evidence="1">
    <location>
        <begin position="1"/>
        <end position="134"/>
    </location>
</feature>
<dbReference type="Proteomes" id="UP001140091">
    <property type="component" value="Unassembled WGS sequence"/>
</dbReference>
<comment type="caution">
    <text evidence="2">The sequence shown here is derived from an EMBL/GenBank/DDBJ whole genome shotgun (WGS) entry which is preliminary data.</text>
</comment>
<feature type="compositionally biased region" description="Polar residues" evidence="1">
    <location>
        <begin position="38"/>
        <end position="52"/>
    </location>
</feature>